<accession>A0A428QMK1</accession>
<feature type="domain" description="Gem-associated protein 5 TPR" evidence="8">
    <location>
        <begin position="745"/>
        <end position="899"/>
    </location>
</feature>
<feature type="compositionally biased region" description="Low complexity" evidence="7">
    <location>
        <begin position="1161"/>
        <end position="1177"/>
    </location>
</feature>
<reference evidence="9 10" key="1">
    <citation type="submission" date="2017-06" db="EMBL/GenBank/DDBJ databases">
        <title>Comparative genomic analysis of Ambrosia Fusariam Clade fungi.</title>
        <authorList>
            <person name="Stajich J.E."/>
            <person name="Carrillo J."/>
            <person name="Kijimoto T."/>
            <person name="Eskalen A."/>
            <person name="O'Donnell K."/>
            <person name="Kasson M."/>
        </authorList>
    </citation>
    <scope>NUCLEOTIDE SEQUENCE [LARGE SCALE GENOMIC DNA]</scope>
    <source>
        <strain evidence="9 10">NRRL62584</strain>
    </source>
</reference>
<gene>
    <name evidence="9" type="ORF">CEP54_003851</name>
</gene>
<feature type="region of interest" description="Disordered" evidence="7">
    <location>
        <begin position="1198"/>
        <end position="1266"/>
    </location>
</feature>
<feature type="compositionally biased region" description="Basic and acidic residues" evidence="7">
    <location>
        <begin position="1708"/>
        <end position="1724"/>
    </location>
</feature>
<evidence type="ECO:0000256" key="4">
    <source>
        <dbReference type="ARBA" id="ARBA00023015"/>
    </source>
</evidence>
<evidence type="ECO:0000256" key="1">
    <source>
        <dbReference type="ARBA" id="ARBA00004123"/>
    </source>
</evidence>
<feature type="compositionally biased region" description="Basic and acidic residues" evidence="7">
    <location>
        <begin position="1213"/>
        <end position="1240"/>
    </location>
</feature>
<feature type="compositionally biased region" description="Basic and acidic residues" evidence="7">
    <location>
        <begin position="119"/>
        <end position="129"/>
    </location>
</feature>
<feature type="region of interest" description="Disordered" evidence="7">
    <location>
        <begin position="1665"/>
        <end position="1776"/>
    </location>
</feature>
<feature type="region of interest" description="Disordered" evidence="7">
    <location>
        <begin position="537"/>
        <end position="570"/>
    </location>
</feature>
<feature type="compositionally biased region" description="Polar residues" evidence="7">
    <location>
        <begin position="103"/>
        <end position="118"/>
    </location>
</feature>
<comment type="subcellular location">
    <subcellularLocation>
        <location evidence="1">Nucleus</location>
    </subcellularLocation>
</comment>
<feature type="compositionally biased region" description="Basic and acidic residues" evidence="7">
    <location>
        <begin position="1303"/>
        <end position="1321"/>
    </location>
</feature>
<keyword evidence="10" id="KW-1185">Reference proteome</keyword>
<dbReference type="InterPro" id="IPR015943">
    <property type="entry name" value="WD40/YVTN_repeat-like_dom_sf"/>
</dbReference>
<dbReference type="PANTHER" id="PTHR15528">
    <property type="entry name" value="PEROXISOME PROLIFERATOR ACTIVATED RECEPTOR GAMMA COACTIVATOR 1 PGC-1 -RELATED"/>
    <property type="match status" value="1"/>
</dbReference>
<feature type="compositionally biased region" description="Polar residues" evidence="7">
    <location>
        <begin position="552"/>
        <end position="569"/>
    </location>
</feature>
<keyword evidence="5" id="KW-0804">Transcription</keyword>
<keyword evidence="6" id="KW-0539">Nucleus</keyword>
<evidence type="ECO:0000256" key="6">
    <source>
        <dbReference type="ARBA" id="ARBA00023242"/>
    </source>
</evidence>
<feature type="compositionally biased region" description="Pro residues" evidence="7">
    <location>
        <begin position="1634"/>
        <end position="1643"/>
    </location>
</feature>
<sequence>MTHDGWSITLSTRSNGTHTARSQAPWIVWPASFSKPSQPALFLLWISLLGFFLVLLSPCPVLCLVSPHHTVTSSALTTTPPPTTLPAPKLDHPGFSLQEETEPLTSLSPHSKTTSSPRCNRDTQLHEFRPLSNPGSPSLPTSPYRIRDGTREQSASRSETLAYRGAPRRVIVRVEIRKDIRSIMSAAVPTSSRNRTISMSSGRGTARNKTPQVPDSTTMPHVTDLKYFDPCAATAAMFLYAQGSSIVCCHHDTLTIERRFSRHADDVQLLAVDNHSEAGAGRFVVSYDVGQTAIVWDLMTGDEIARFASYDHLTVAAWMKNGNVAFGNTKGSIIMFEPSTSEHVSARTIDQIAVTALAPSADCRTFAIGYQNGSLFVATLQPRFTILHNLTTSRGPSPIVNLAWHASSSRQKSDMLSVQMRDGDLRVWSVAKKFSPDDPAKVVRNLKKTEISMDGPNWMGWSKNGRIIQYSDSQTQSWDVRTKHVTHDPIPTLDIVRGLAVYGPGATLFTLGPNNTVQQFDLNSPAIMVANVQHPAHLLPPSPPVSEETGDRSATSATTINSESETSSVPLEINVSESDEDHLSPFARLAQRQVYDSGGNEAYDSASPISSRSGLSSLSKSSAGSNTQGRYAGSMRSKGLSDSTYISAGTSLRSSTLGQRREIDNYSMGYSLGTTSVPSMASSRSRRRPSRLRNEVPRSPDDSKVHDLFKYTRARLSDIPYKHHMGTKDTRLTNDDLRRQMLSTIFGWNKEIEDLIRDELARHPLGSASRILLAKWLGDIDPDIMNATSENMTSSDWMLLALSGIGNQASQHKIGRAYVQRLLETGDIHAAVTIMLGMGDHNDAIEVYISHKRYMEALILTCLAFSSVWERQAAIIRKWGEWAVQHGQQQLAIRCFACTDQESTEPWTSPSAAQLNFQTMNPSIPEVLSPPLSPPGIQRGPQRSIAKTSALKLITSFGDQSQKSKFFAGDGGQTPIAAGVTPIADSAGSPSVSTNDATTAFLRPSSNSRFNTPVSARGRGRLPSIGEIPSDLNRDAIRNAELSAVLYDMDSRSGHARTPSGQDNNMIAGNLLQRAATASPMMMREHAERVVQPAEHTPPPPNHDIMMKRNRRNGSRDRIPVGVDLRLASSPGMPEVSDVTSPEQSVGSSTRYHWPTRRRGPGSVTSSSVTSASSAGRSLRHQAVRNREDYIHSLDAAQHYQKRQRSRQRSQSRNREGSRSRPGSRERTTGPREHSEERGRVVARGWPKAKRSPTSPIPMSPEDLINLSTPRHAHMGEPATVRKLSASISKPKSRGSSRGSRRRSPDSRRPPALDIRGRGQGREGSVQRSPSSPLPLSANAAHYQGSEDEEDYRAAMAAQEEFRNKHSRSASRGLNSPSVGKRSPSETRTRANSDAVEIPEPLFAHGHGRTASTDQAGDLRQMKDERQRKKEQAARELEERRKSLAKRPQAPSIPHPNDFSPALPTAVEAPEPKDSSDEVQGPSPTEQPVKSMYARSGPVMGLPATPKAMRLIIEGNHDKTGSTPRPDVPSIPPNFVQRQTPNASPQASPDKDMGGDLLTLLPSTVYQPPTRPSIPRSMSAPIPDEPTQHSVWPDRKGSVGRIEEFPGGERRRSHEEPMPPPPPPVLKELRHLASPPPPPPAPLPHVAYRAQQGGAVASGMIEIVMDDEDTSGNDMGSEASPPPAPVQKGHSRGRSIGDGGSISSRISKATERLRSASRSRKEYTKSPPFEAPYESIPMPGKLKSPPPVSYNPDVLRSPIDTKNKHLSTGLHRSEMI</sequence>
<protein>
    <recommendedName>
        <fullName evidence="8">Gem-associated protein 5 TPR domain-containing protein</fullName>
    </recommendedName>
</protein>
<feature type="region of interest" description="Disordered" evidence="7">
    <location>
        <begin position="72"/>
        <end position="161"/>
    </location>
</feature>
<evidence type="ECO:0000256" key="3">
    <source>
        <dbReference type="ARBA" id="ARBA00022884"/>
    </source>
</evidence>
<dbReference type="OrthoDB" id="7326421at2759"/>
<evidence type="ECO:0000256" key="2">
    <source>
        <dbReference type="ARBA" id="ARBA00022553"/>
    </source>
</evidence>
<feature type="region of interest" description="Disordered" evidence="7">
    <location>
        <begin position="599"/>
        <end position="642"/>
    </location>
</feature>
<dbReference type="GO" id="GO:0003723">
    <property type="term" value="F:RNA binding"/>
    <property type="evidence" value="ECO:0007669"/>
    <property type="project" value="UniProtKB-KW"/>
</dbReference>
<evidence type="ECO:0000256" key="5">
    <source>
        <dbReference type="ARBA" id="ARBA00023163"/>
    </source>
</evidence>
<dbReference type="SUPFAM" id="SSF50978">
    <property type="entry name" value="WD40 repeat-like"/>
    <property type="match status" value="1"/>
</dbReference>
<feature type="region of interest" description="Disordered" evidence="7">
    <location>
        <begin position="1280"/>
        <end position="1502"/>
    </location>
</feature>
<organism evidence="9 10">
    <name type="scientific">Fusarium duplospermum</name>
    <dbReference type="NCBI Taxonomy" id="1325734"/>
    <lineage>
        <taxon>Eukaryota</taxon>
        <taxon>Fungi</taxon>
        <taxon>Dikarya</taxon>
        <taxon>Ascomycota</taxon>
        <taxon>Pezizomycotina</taxon>
        <taxon>Sordariomycetes</taxon>
        <taxon>Hypocreomycetidae</taxon>
        <taxon>Hypocreales</taxon>
        <taxon>Nectriaceae</taxon>
        <taxon>Fusarium</taxon>
        <taxon>Fusarium solani species complex</taxon>
    </lineage>
</organism>
<feature type="region of interest" description="Disordered" evidence="7">
    <location>
        <begin position="980"/>
        <end position="1022"/>
    </location>
</feature>
<dbReference type="Pfam" id="PF23774">
    <property type="entry name" value="TPR_GEMI5"/>
    <property type="match status" value="1"/>
</dbReference>
<feature type="compositionally biased region" description="Basic and acidic residues" evidence="7">
    <location>
        <begin position="692"/>
        <end position="704"/>
    </location>
</feature>
<feature type="region of interest" description="Disordered" evidence="7">
    <location>
        <begin position="1514"/>
        <end position="1646"/>
    </location>
</feature>
<evidence type="ECO:0000256" key="7">
    <source>
        <dbReference type="SAM" id="MobiDB-lite"/>
    </source>
</evidence>
<feature type="compositionally biased region" description="Basic and acidic residues" evidence="7">
    <location>
        <begin position="1420"/>
        <end position="1442"/>
    </location>
</feature>
<dbReference type="STRING" id="1325734.A0A428QMK1"/>
<feature type="compositionally biased region" description="Basic and acidic residues" evidence="7">
    <location>
        <begin position="1592"/>
        <end position="1617"/>
    </location>
</feature>
<feature type="compositionally biased region" description="Polar residues" evidence="7">
    <location>
        <begin position="1536"/>
        <end position="1547"/>
    </location>
</feature>
<dbReference type="InterPro" id="IPR034605">
    <property type="entry name" value="PGC-1"/>
</dbReference>
<keyword evidence="3" id="KW-0694">RNA-binding</keyword>
<feature type="compositionally biased region" description="Low complexity" evidence="7">
    <location>
        <begin position="605"/>
        <end position="625"/>
    </location>
</feature>
<feature type="region of interest" description="Disordered" evidence="7">
    <location>
        <begin position="674"/>
        <end position="704"/>
    </location>
</feature>
<dbReference type="InterPro" id="IPR056421">
    <property type="entry name" value="TPR_GEMI5"/>
</dbReference>
<keyword evidence="2" id="KW-0597">Phosphoprotein</keyword>
<dbReference type="GO" id="GO:0003712">
    <property type="term" value="F:transcription coregulator activity"/>
    <property type="evidence" value="ECO:0007669"/>
    <property type="project" value="InterPro"/>
</dbReference>
<feature type="compositionally biased region" description="Basic residues" evidence="7">
    <location>
        <begin position="1200"/>
        <end position="1212"/>
    </location>
</feature>
<feature type="region of interest" description="Disordered" evidence="7">
    <location>
        <begin position="1092"/>
        <end position="1183"/>
    </location>
</feature>
<dbReference type="Gene3D" id="2.130.10.10">
    <property type="entry name" value="YVTN repeat-like/Quinoprotein amine dehydrogenase"/>
    <property type="match status" value="1"/>
</dbReference>
<feature type="compositionally biased region" description="Basic residues" evidence="7">
    <location>
        <begin position="1291"/>
        <end position="1302"/>
    </location>
</feature>
<keyword evidence="4" id="KW-0805">Transcription regulation</keyword>
<dbReference type="PANTHER" id="PTHR15528:SF11">
    <property type="entry name" value="FI18188P1"/>
    <property type="match status" value="1"/>
</dbReference>
<dbReference type="FunFam" id="2.130.10.10:FF:000577">
    <property type="entry name" value="WD domain G-beta repeat protein"/>
    <property type="match status" value="1"/>
</dbReference>
<dbReference type="GO" id="GO:0005634">
    <property type="term" value="C:nucleus"/>
    <property type="evidence" value="ECO:0007669"/>
    <property type="project" value="UniProtKB-SubCell"/>
</dbReference>
<proteinExistence type="predicted"/>
<name>A0A428QMK1_9HYPO</name>
<dbReference type="InterPro" id="IPR036322">
    <property type="entry name" value="WD40_repeat_dom_sf"/>
</dbReference>
<feature type="compositionally biased region" description="Polar residues" evidence="7">
    <location>
        <begin position="988"/>
        <end position="1014"/>
    </location>
</feature>
<dbReference type="GO" id="GO:0045944">
    <property type="term" value="P:positive regulation of transcription by RNA polymerase II"/>
    <property type="evidence" value="ECO:0007669"/>
    <property type="project" value="TreeGrafter"/>
</dbReference>
<dbReference type="Proteomes" id="UP000288168">
    <property type="component" value="Unassembled WGS sequence"/>
</dbReference>
<comment type="caution">
    <text evidence="9">The sequence shown here is derived from an EMBL/GenBank/DDBJ whole genome shotgun (WGS) entry which is preliminary data.</text>
</comment>
<feature type="compositionally biased region" description="Polar residues" evidence="7">
    <location>
        <begin position="1138"/>
        <end position="1151"/>
    </location>
</feature>
<evidence type="ECO:0000313" key="9">
    <source>
        <dbReference type="EMBL" id="RSL66298.1"/>
    </source>
</evidence>
<dbReference type="EMBL" id="NKCI01000025">
    <property type="protein sequence ID" value="RSL66298.1"/>
    <property type="molecule type" value="Genomic_DNA"/>
</dbReference>
<evidence type="ECO:0000313" key="10">
    <source>
        <dbReference type="Proteomes" id="UP000288168"/>
    </source>
</evidence>
<evidence type="ECO:0000259" key="8">
    <source>
        <dbReference type="Pfam" id="PF23774"/>
    </source>
</evidence>
<feature type="region of interest" description="Disordered" evidence="7">
    <location>
        <begin position="191"/>
        <end position="218"/>
    </location>
</feature>